<keyword evidence="3" id="KW-1185">Reference proteome</keyword>
<organism evidence="2 3">
    <name type="scientific">Pedobacter paludis</name>
    <dbReference type="NCBI Taxonomy" id="2203212"/>
    <lineage>
        <taxon>Bacteria</taxon>
        <taxon>Pseudomonadati</taxon>
        <taxon>Bacteroidota</taxon>
        <taxon>Sphingobacteriia</taxon>
        <taxon>Sphingobacteriales</taxon>
        <taxon>Sphingobacteriaceae</taxon>
        <taxon>Pedobacter</taxon>
    </lineage>
</organism>
<reference evidence="3" key="1">
    <citation type="submission" date="2018-05" db="EMBL/GenBank/DDBJ databases">
        <title>Pedobacter paludis sp. nov., isolated from wetland soil.</title>
        <authorList>
            <person name="Zhang Y."/>
        </authorList>
    </citation>
    <scope>NUCLEOTIDE SEQUENCE [LARGE SCALE GENOMIC DNA]</scope>
    <source>
        <strain evidence="3">R-8</strain>
    </source>
</reference>
<evidence type="ECO:0000313" key="3">
    <source>
        <dbReference type="Proteomes" id="UP000245391"/>
    </source>
</evidence>
<sequence length="187" mass="21038">MKKITSIIISIFCIIPFISNAQDKLTSSNVYDVSSYVSDNFKLKDKTLDTLCLYTTVFIKFRISEKGNIDDLTLTERIPDVIKKALEKAIKSSDGHWSNLKTDIEYFANKSFILPVVLFYGKGCGEGNGELELNISDERRAREYRRLDNTVRSANYAVQDLLNSNGKSVNMLECVILSPLSIGAQGY</sequence>
<proteinExistence type="predicted"/>
<feature type="signal peptide" evidence="1">
    <location>
        <begin position="1"/>
        <end position="21"/>
    </location>
</feature>
<dbReference type="EMBL" id="QGNY01000010">
    <property type="protein sequence ID" value="PWS29784.1"/>
    <property type="molecule type" value="Genomic_DNA"/>
</dbReference>
<feature type="chain" id="PRO_5016333666" description="TonB C-terminal domain-containing protein" evidence="1">
    <location>
        <begin position="22"/>
        <end position="187"/>
    </location>
</feature>
<evidence type="ECO:0008006" key="4">
    <source>
        <dbReference type="Google" id="ProtNLM"/>
    </source>
</evidence>
<evidence type="ECO:0000256" key="1">
    <source>
        <dbReference type="SAM" id="SignalP"/>
    </source>
</evidence>
<protein>
    <recommendedName>
        <fullName evidence="4">TonB C-terminal domain-containing protein</fullName>
    </recommendedName>
</protein>
<evidence type="ECO:0000313" key="2">
    <source>
        <dbReference type="EMBL" id="PWS29784.1"/>
    </source>
</evidence>
<dbReference type="AlphaFoldDB" id="A0A317ESX9"/>
<accession>A0A317ESX9</accession>
<dbReference type="RefSeq" id="WP_109932638.1">
    <property type="nucleotide sequence ID" value="NZ_QGNY01000010.1"/>
</dbReference>
<dbReference type="Proteomes" id="UP000245391">
    <property type="component" value="Unassembled WGS sequence"/>
</dbReference>
<keyword evidence="1" id="KW-0732">Signal</keyword>
<comment type="caution">
    <text evidence="2">The sequence shown here is derived from an EMBL/GenBank/DDBJ whole genome shotgun (WGS) entry which is preliminary data.</text>
</comment>
<gene>
    <name evidence="2" type="ORF">DF947_20820</name>
</gene>
<dbReference type="OrthoDB" id="798293at2"/>
<name>A0A317ESX9_9SPHI</name>